<dbReference type="InterPro" id="IPR029058">
    <property type="entry name" value="AB_hydrolase_fold"/>
</dbReference>
<dbReference type="InterPro" id="IPR001031">
    <property type="entry name" value="Thioesterase"/>
</dbReference>
<organism evidence="3 4">
    <name type="scientific">Micromonospora yangpuensis</name>
    <dbReference type="NCBI Taxonomy" id="683228"/>
    <lineage>
        <taxon>Bacteria</taxon>
        <taxon>Bacillati</taxon>
        <taxon>Actinomycetota</taxon>
        <taxon>Actinomycetes</taxon>
        <taxon>Micromonosporales</taxon>
        <taxon>Micromonosporaceae</taxon>
        <taxon>Micromonospora</taxon>
    </lineage>
</organism>
<name>A0A1C6UQ29_9ACTN</name>
<evidence type="ECO:0000256" key="1">
    <source>
        <dbReference type="ARBA" id="ARBA00007169"/>
    </source>
</evidence>
<evidence type="ECO:0000259" key="2">
    <source>
        <dbReference type="Pfam" id="PF00975"/>
    </source>
</evidence>
<protein>
    <submittedName>
        <fullName evidence="3">Surfactin synthase thioesterase subunit</fullName>
    </submittedName>
</protein>
<comment type="similarity">
    <text evidence="1">Belongs to the thioesterase family.</text>
</comment>
<gene>
    <name evidence="3" type="ORF">GA0070617_3129</name>
</gene>
<sequence>MDDIAIFCGAGSFGGEFQPLVDAVGAGAWLVRYPGRTGRGFGVPAESFDALVDGCAKQIVDRGAAGTVLLGHSFGAYVAYATALRLPPTVRVSALVPVGATAPALLEVPTRATGTPADAAAYLADIDPDALAAAPSDDWREIVAETVVTDMRLLTGFDTTAAARLPVPILAARGDTDTLAPADGVTAWRRHTEQPCTVRSFPGGHSGVLRTSAFVSWLGELVGTGERRLP</sequence>
<dbReference type="SUPFAM" id="SSF53474">
    <property type="entry name" value="alpha/beta-Hydrolases"/>
    <property type="match status" value="1"/>
</dbReference>
<dbReference type="Proteomes" id="UP000198937">
    <property type="component" value="Unassembled WGS sequence"/>
</dbReference>
<dbReference type="AlphaFoldDB" id="A0A1C6UQ29"/>
<feature type="domain" description="Thioesterase" evidence="2">
    <location>
        <begin position="7"/>
        <end position="209"/>
    </location>
</feature>
<proteinExistence type="inferred from homology"/>
<dbReference type="STRING" id="683228.GA0070617_3129"/>
<reference evidence="4" key="1">
    <citation type="submission" date="2016-06" db="EMBL/GenBank/DDBJ databases">
        <authorList>
            <person name="Varghese N."/>
            <person name="Submissions Spin"/>
        </authorList>
    </citation>
    <scope>NUCLEOTIDE SEQUENCE [LARGE SCALE GENOMIC DNA]</scope>
    <source>
        <strain evidence="4">DSM 45577</strain>
    </source>
</reference>
<keyword evidence="4" id="KW-1185">Reference proteome</keyword>
<dbReference type="InterPro" id="IPR012223">
    <property type="entry name" value="TEII"/>
</dbReference>
<dbReference type="PANTHER" id="PTHR11487">
    <property type="entry name" value="THIOESTERASE"/>
    <property type="match status" value="1"/>
</dbReference>
<dbReference type="Pfam" id="PF00975">
    <property type="entry name" value="Thioesterase"/>
    <property type="match status" value="1"/>
</dbReference>
<dbReference type="Gene3D" id="3.40.50.1820">
    <property type="entry name" value="alpha/beta hydrolase"/>
    <property type="match status" value="1"/>
</dbReference>
<dbReference type="GO" id="GO:0008610">
    <property type="term" value="P:lipid biosynthetic process"/>
    <property type="evidence" value="ECO:0007669"/>
    <property type="project" value="TreeGrafter"/>
</dbReference>
<accession>A0A1C6UQ29</accession>
<dbReference type="EMBL" id="FMIA01000002">
    <property type="protein sequence ID" value="SCL56050.1"/>
    <property type="molecule type" value="Genomic_DNA"/>
</dbReference>
<evidence type="ECO:0000313" key="4">
    <source>
        <dbReference type="Proteomes" id="UP000198937"/>
    </source>
</evidence>
<evidence type="ECO:0000313" key="3">
    <source>
        <dbReference type="EMBL" id="SCL56050.1"/>
    </source>
</evidence>
<dbReference type="RefSeq" id="WP_175440549.1">
    <property type="nucleotide sequence ID" value="NZ_BMMJ01000005.1"/>
</dbReference>
<dbReference type="PANTHER" id="PTHR11487:SF0">
    <property type="entry name" value="S-ACYL FATTY ACID SYNTHASE THIOESTERASE, MEDIUM CHAIN"/>
    <property type="match status" value="1"/>
</dbReference>